<accession>A0A9X6YRA4</accession>
<gene>
    <name evidence="1" type="ORF">CN475_23170</name>
</gene>
<proteinExistence type="predicted"/>
<comment type="caution">
    <text evidence="1">The sequence shown here is derived from an EMBL/GenBank/DDBJ whole genome shotgun (WGS) entry which is preliminary data.</text>
</comment>
<organism evidence="1 2">
    <name type="scientific">Bacillus cereus</name>
    <dbReference type="NCBI Taxonomy" id="1396"/>
    <lineage>
        <taxon>Bacteria</taxon>
        <taxon>Bacillati</taxon>
        <taxon>Bacillota</taxon>
        <taxon>Bacilli</taxon>
        <taxon>Bacillales</taxon>
        <taxon>Bacillaceae</taxon>
        <taxon>Bacillus</taxon>
        <taxon>Bacillus cereus group</taxon>
    </lineage>
</organism>
<dbReference type="Proteomes" id="UP000219869">
    <property type="component" value="Unassembled WGS sequence"/>
</dbReference>
<reference evidence="1 2" key="1">
    <citation type="submission" date="2017-09" db="EMBL/GenBank/DDBJ databases">
        <title>Large-scale bioinformatics analysis of Bacillus genomes uncovers conserved roles of natural products in bacterial physiology.</title>
        <authorList>
            <consortium name="Agbiome Team Llc"/>
            <person name="Bleich R.M."/>
            <person name="Kirk G.J."/>
            <person name="Santa Maria K.C."/>
            <person name="Allen S.E."/>
            <person name="Farag S."/>
            <person name="Shank E.A."/>
            <person name="Bowers A."/>
        </authorList>
    </citation>
    <scope>NUCLEOTIDE SEQUENCE [LARGE SCALE GENOMIC DNA]</scope>
    <source>
        <strain evidence="1 2">AFS006334</strain>
    </source>
</reference>
<dbReference type="EMBL" id="NTXW01000044">
    <property type="protein sequence ID" value="PEQ83436.1"/>
    <property type="molecule type" value="Genomic_DNA"/>
</dbReference>
<evidence type="ECO:0000313" key="1">
    <source>
        <dbReference type="EMBL" id="PEQ83436.1"/>
    </source>
</evidence>
<dbReference type="AlphaFoldDB" id="A0A9X6YRA4"/>
<name>A0A9X6YRA4_BACCE</name>
<protein>
    <submittedName>
        <fullName evidence="1">Uncharacterized protein</fullName>
    </submittedName>
</protein>
<evidence type="ECO:0000313" key="2">
    <source>
        <dbReference type="Proteomes" id="UP000219869"/>
    </source>
</evidence>
<sequence>MVSSQLLYQTPISGKFTIRFNNESKCVYGCESRVTVPLKLWKHSGGIGPSLVLPIEIRVRVVAHISGKKVSWKSLRGADFYTNERDSKST</sequence>